<evidence type="ECO:0000256" key="11">
    <source>
        <dbReference type="HAMAP-Rule" id="MF_00246"/>
    </source>
</evidence>
<dbReference type="InterPro" id="IPR013750">
    <property type="entry name" value="GHMP_kinase_C_dom"/>
</dbReference>
<feature type="domain" description="GHMP kinase N-terminal" evidence="13">
    <location>
        <begin position="93"/>
        <end position="181"/>
    </location>
</feature>
<feature type="binding site" evidence="11">
    <location>
        <position position="129"/>
    </location>
    <ligand>
        <name>Mg(2+)</name>
        <dbReference type="ChEBI" id="CHEBI:18420"/>
    </ligand>
</feature>
<dbReference type="InterPro" id="IPR014721">
    <property type="entry name" value="Ribsml_uS5_D2-typ_fold_subgr"/>
</dbReference>
<evidence type="ECO:0000256" key="7">
    <source>
        <dbReference type="ARBA" id="ARBA00022840"/>
    </source>
</evidence>
<evidence type="ECO:0000256" key="12">
    <source>
        <dbReference type="NCBIfam" id="TIGR00131"/>
    </source>
</evidence>
<dbReference type="PROSITE" id="PS00106">
    <property type="entry name" value="GALACTOKINASE"/>
    <property type="match status" value="1"/>
</dbReference>
<organism evidence="16 17">
    <name type="scientific">Flaviaesturariibacter amylovorans</name>
    <dbReference type="NCBI Taxonomy" id="1084520"/>
    <lineage>
        <taxon>Bacteria</taxon>
        <taxon>Pseudomonadati</taxon>
        <taxon>Bacteroidota</taxon>
        <taxon>Chitinophagia</taxon>
        <taxon>Chitinophagales</taxon>
        <taxon>Chitinophagaceae</taxon>
        <taxon>Flaviaestuariibacter</taxon>
    </lineage>
</organism>
<dbReference type="EC" id="2.7.1.6" evidence="11 12"/>
<comment type="caution">
    <text evidence="11">Lacks conserved residue(s) required for the propagation of feature annotation.</text>
</comment>
<feature type="binding site" evidence="11">
    <location>
        <begin position="123"/>
        <end position="129"/>
    </location>
    <ligand>
        <name>ATP</name>
        <dbReference type="ChEBI" id="CHEBI:30616"/>
    </ligand>
</feature>
<comment type="function">
    <text evidence="11">Catalyzes the transfer of the gamma-phosphate of ATP to D-galactose to form alpha-D-galactose-1-phosphate (Gal-1-P).</text>
</comment>
<comment type="subcellular location">
    <subcellularLocation>
        <location evidence="11">Cytoplasm</location>
    </subcellularLocation>
</comment>
<evidence type="ECO:0000313" key="16">
    <source>
        <dbReference type="EMBL" id="GAA4329732.1"/>
    </source>
</evidence>
<evidence type="ECO:0000313" key="17">
    <source>
        <dbReference type="Proteomes" id="UP001501725"/>
    </source>
</evidence>
<dbReference type="InterPro" id="IPR019539">
    <property type="entry name" value="GalKase_N"/>
</dbReference>
<evidence type="ECO:0000256" key="6">
    <source>
        <dbReference type="ARBA" id="ARBA00022777"/>
    </source>
</evidence>
<dbReference type="Proteomes" id="UP001501725">
    <property type="component" value="Unassembled WGS sequence"/>
</dbReference>
<name>A0ABP8GTK8_9BACT</name>
<dbReference type="InterPro" id="IPR006204">
    <property type="entry name" value="GHMP_kinase_N_dom"/>
</dbReference>
<evidence type="ECO:0000259" key="15">
    <source>
        <dbReference type="Pfam" id="PF10509"/>
    </source>
</evidence>
<evidence type="ECO:0000256" key="9">
    <source>
        <dbReference type="ARBA" id="ARBA00023144"/>
    </source>
</evidence>
<dbReference type="PIRSF" id="PIRSF000530">
    <property type="entry name" value="Galactokinase"/>
    <property type="match status" value="1"/>
</dbReference>
<evidence type="ECO:0000256" key="5">
    <source>
        <dbReference type="ARBA" id="ARBA00022741"/>
    </source>
</evidence>
<dbReference type="InterPro" id="IPR006206">
    <property type="entry name" value="Mevalonate/galactokinase"/>
</dbReference>
<keyword evidence="6 11" id="KW-0418">Kinase</keyword>
<dbReference type="Gene3D" id="3.30.230.10">
    <property type="match status" value="1"/>
</dbReference>
<dbReference type="EMBL" id="BAABGY010000007">
    <property type="protein sequence ID" value="GAA4329732.1"/>
    <property type="molecule type" value="Genomic_DNA"/>
</dbReference>
<evidence type="ECO:0000256" key="4">
    <source>
        <dbReference type="ARBA" id="ARBA00022723"/>
    </source>
</evidence>
<evidence type="ECO:0000259" key="14">
    <source>
        <dbReference type="Pfam" id="PF08544"/>
    </source>
</evidence>
<dbReference type="HAMAP" id="MF_00246">
    <property type="entry name" value="Galactokinase"/>
    <property type="match status" value="1"/>
</dbReference>
<dbReference type="InterPro" id="IPR019741">
    <property type="entry name" value="Galactokinase_CS"/>
</dbReference>
<keyword evidence="4 11" id="KW-0479">Metal-binding</keyword>
<dbReference type="Pfam" id="PF08544">
    <property type="entry name" value="GHMP_kinases_C"/>
    <property type="match status" value="1"/>
</dbReference>
<comment type="caution">
    <text evidence="16">The sequence shown here is derived from an EMBL/GenBank/DDBJ whole genome shotgun (WGS) entry which is preliminary data.</text>
</comment>
<dbReference type="RefSeq" id="WP_345255561.1">
    <property type="nucleotide sequence ID" value="NZ_BAABGY010000007.1"/>
</dbReference>
<dbReference type="NCBIfam" id="TIGR00131">
    <property type="entry name" value="gal_kin"/>
    <property type="match status" value="1"/>
</dbReference>
<sequence length="386" mass="42904">MNQPEIAKKVARVYTENWGGEPLLARSPGRVNIIGEHTDYNDGFVLPAAIDKAVYVAAGRRNDDRIELKAVEFNDSYSTSLDAIAPREGQWTNYILGVVDQFRKRGHQLGGFNLVIDGDIPFGAGLSSSAAVECATAFALSELFGLNVPREELIRVAQKAEHEFAGVLCGIMDQFASMFGKKDHVVRLDCRSMDYQYVPLRLDGYKLLLLNTNVKHSLSSSEYNVRRQQCEAGVDMVRQKYPEVKSLRDVTVPMLDECVRDTDELVYRRCKYVVEESERLLEGCADLERGDLTALGMKMFRTHRGLSDEYEVSCPELDFLVNAVRENDAVLGARMMGGGFGGCTINIVREDAIDALVNELAPKYKEATGLELTPIIAGIEEGTSRL</sequence>
<dbReference type="PRINTS" id="PR00473">
    <property type="entry name" value="GALCTOKINASE"/>
</dbReference>
<dbReference type="PROSITE" id="PS00627">
    <property type="entry name" value="GHMP_KINASES_ATP"/>
    <property type="match status" value="1"/>
</dbReference>
<feature type="domain" description="GHMP kinase C-terminal" evidence="14">
    <location>
        <begin position="286"/>
        <end position="361"/>
    </location>
</feature>
<keyword evidence="17" id="KW-1185">Reference proteome</keyword>
<keyword evidence="2 11" id="KW-0963">Cytoplasm</keyword>
<feature type="binding site" evidence="11">
    <location>
        <begin position="36"/>
        <end position="39"/>
    </location>
    <ligand>
        <name>substrate</name>
    </ligand>
</feature>
<accession>A0ABP8GTK8</accession>
<dbReference type="Gene3D" id="3.30.70.890">
    <property type="entry name" value="GHMP kinase, C-terminal domain"/>
    <property type="match status" value="1"/>
</dbReference>
<dbReference type="SUPFAM" id="SSF54211">
    <property type="entry name" value="Ribosomal protein S5 domain 2-like"/>
    <property type="match status" value="1"/>
</dbReference>
<comment type="pathway">
    <text evidence="11">Carbohydrate metabolism; galactose metabolism.</text>
</comment>
<dbReference type="Pfam" id="PF10509">
    <property type="entry name" value="GalKase_gal_bdg"/>
    <property type="match status" value="1"/>
</dbReference>
<evidence type="ECO:0000259" key="13">
    <source>
        <dbReference type="Pfam" id="PF00288"/>
    </source>
</evidence>
<evidence type="ECO:0000256" key="3">
    <source>
        <dbReference type="ARBA" id="ARBA00022679"/>
    </source>
</evidence>
<dbReference type="SUPFAM" id="SSF55060">
    <property type="entry name" value="GHMP Kinase, C-terminal domain"/>
    <property type="match status" value="1"/>
</dbReference>
<dbReference type="PRINTS" id="PR00959">
    <property type="entry name" value="MEVGALKINASE"/>
</dbReference>
<keyword evidence="10 11" id="KW-0119">Carbohydrate metabolism</keyword>
<protein>
    <recommendedName>
        <fullName evidence="11 12">Galactokinase</fullName>
        <ecNumber evidence="11 12">2.7.1.6</ecNumber>
    </recommendedName>
    <alternativeName>
        <fullName evidence="11">Galactose kinase</fullName>
    </alternativeName>
</protein>
<keyword evidence="8 11" id="KW-0460">Magnesium</keyword>
<keyword evidence="3 11" id="KW-0808">Transferase</keyword>
<gene>
    <name evidence="11 16" type="primary">galK</name>
    <name evidence="16" type="ORF">GCM10023184_20520</name>
</gene>
<dbReference type="InterPro" id="IPR022963">
    <property type="entry name" value="Galactokinase_bac"/>
</dbReference>
<dbReference type="InterPro" id="IPR000705">
    <property type="entry name" value="Galactokinase"/>
</dbReference>
<proteinExistence type="inferred from homology"/>
<comment type="similarity">
    <text evidence="1 11">Belongs to the GHMP kinase family. GalK subfamily.</text>
</comment>
<dbReference type="Pfam" id="PF00288">
    <property type="entry name" value="GHMP_kinases_N"/>
    <property type="match status" value="1"/>
</dbReference>
<feature type="site" description="Transition state stabilizer" evidence="11">
    <location>
        <position position="30"/>
    </location>
</feature>
<feature type="active site" description="Proton acceptor" evidence="11">
    <location>
        <position position="173"/>
    </location>
</feature>
<evidence type="ECO:0000256" key="1">
    <source>
        <dbReference type="ARBA" id="ARBA00006566"/>
    </source>
</evidence>
<feature type="binding site" evidence="11">
    <location>
        <position position="223"/>
    </location>
    <ligand>
        <name>substrate</name>
    </ligand>
</feature>
<evidence type="ECO:0000256" key="2">
    <source>
        <dbReference type="ARBA" id="ARBA00022490"/>
    </source>
</evidence>
<dbReference type="InterPro" id="IPR006203">
    <property type="entry name" value="GHMP_knse_ATP-bd_CS"/>
</dbReference>
<evidence type="ECO:0000256" key="10">
    <source>
        <dbReference type="ARBA" id="ARBA00023277"/>
    </source>
</evidence>
<evidence type="ECO:0000256" key="8">
    <source>
        <dbReference type="ARBA" id="ARBA00022842"/>
    </source>
</evidence>
<reference evidence="17" key="1">
    <citation type="journal article" date="2019" name="Int. J. Syst. Evol. Microbiol.">
        <title>The Global Catalogue of Microorganisms (GCM) 10K type strain sequencing project: providing services to taxonomists for standard genome sequencing and annotation.</title>
        <authorList>
            <consortium name="The Broad Institute Genomics Platform"/>
            <consortium name="The Broad Institute Genome Sequencing Center for Infectious Disease"/>
            <person name="Wu L."/>
            <person name="Ma J."/>
        </authorList>
    </citation>
    <scope>NUCLEOTIDE SEQUENCE [LARGE SCALE GENOMIC DNA]</scope>
    <source>
        <strain evidence="17">JCM 17919</strain>
    </source>
</reference>
<keyword evidence="5 11" id="KW-0547">Nucleotide-binding</keyword>
<dbReference type="InterPro" id="IPR020568">
    <property type="entry name" value="Ribosomal_Su5_D2-typ_SF"/>
</dbReference>
<keyword evidence="7 11" id="KW-0067">ATP-binding</keyword>
<dbReference type="InterPro" id="IPR036554">
    <property type="entry name" value="GHMP_kinase_C_sf"/>
</dbReference>
<feature type="domain" description="Galactokinase N-terminal" evidence="15">
    <location>
        <begin position="14"/>
        <end position="59"/>
    </location>
</feature>
<dbReference type="PANTHER" id="PTHR10457">
    <property type="entry name" value="MEVALONATE KINASE/GALACTOKINASE"/>
    <property type="match status" value="1"/>
</dbReference>
<comment type="catalytic activity">
    <reaction evidence="11">
        <text>alpha-D-galactose + ATP = alpha-D-galactose 1-phosphate + ADP + H(+)</text>
        <dbReference type="Rhea" id="RHEA:13553"/>
        <dbReference type="ChEBI" id="CHEBI:15378"/>
        <dbReference type="ChEBI" id="CHEBI:28061"/>
        <dbReference type="ChEBI" id="CHEBI:30616"/>
        <dbReference type="ChEBI" id="CHEBI:58336"/>
        <dbReference type="ChEBI" id="CHEBI:456216"/>
        <dbReference type="EC" id="2.7.1.6"/>
    </reaction>
</comment>
<dbReference type="PANTHER" id="PTHR10457:SF7">
    <property type="entry name" value="GALACTOKINASE-RELATED"/>
    <property type="match status" value="1"/>
</dbReference>
<feature type="binding site" evidence="11">
    <location>
        <position position="161"/>
    </location>
    <ligand>
        <name>Mg(2+)</name>
        <dbReference type="ChEBI" id="CHEBI:18420"/>
    </ligand>
</feature>
<keyword evidence="9 11" id="KW-0299">Galactose metabolism</keyword>